<dbReference type="GO" id="GO:0005886">
    <property type="term" value="C:plasma membrane"/>
    <property type="evidence" value="ECO:0007669"/>
    <property type="project" value="TreeGrafter"/>
</dbReference>
<dbReference type="Gene3D" id="3.90.550.10">
    <property type="entry name" value="Spore Coat Polysaccharide Biosynthesis Protein SpsA, Chain A"/>
    <property type="match status" value="1"/>
</dbReference>
<gene>
    <name evidence="4" type="ORF">S01H4_58461</name>
</gene>
<dbReference type="SUPFAM" id="SSF53448">
    <property type="entry name" value="Nucleotide-diphospho-sugar transferases"/>
    <property type="match status" value="1"/>
</dbReference>
<dbReference type="PANTHER" id="PTHR48090">
    <property type="entry name" value="UNDECAPRENYL-PHOSPHATE 4-DEOXY-4-FORMAMIDO-L-ARABINOSE TRANSFERASE-RELATED"/>
    <property type="match status" value="1"/>
</dbReference>
<sequence>MHINSEIIFITDSDGQFVSSDFWRLYKELEDWDVIIGWKQNRGDPIWRKIIAKGYHFLVRSVFGLPIHDPNTAFRIIRKKVLDDITLETNYLKYSFWTEFTVRAFKKGYRITEVPINHKNRLHGKSHIYSLNIVPQMLIVQIIGLFKLWRELKSPN</sequence>
<evidence type="ECO:0008006" key="5">
    <source>
        <dbReference type="Google" id="ProtNLM"/>
    </source>
</evidence>
<evidence type="ECO:0000256" key="3">
    <source>
        <dbReference type="ARBA" id="ARBA00023136"/>
    </source>
</evidence>
<dbReference type="GO" id="GO:0099621">
    <property type="term" value="F:undecaprenyl-phosphate 4-deoxy-4-formamido-L-arabinose transferase activity"/>
    <property type="evidence" value="ECO:0007669"/>
    <property type="project" value="TreeGrafter"/>
</dbReference>
<evidence type="ECO:0000313" key="4">
    <source>
        <dbReference type="EMBL" id="GAH15013.1"/>
    </source>
</evidence>
<evidence type="ECO:0000256" key="1">
    <source>
        <dbReference type="ARBA" id="ARBA00022692"/>
    </source>
</evidence>
<keyword evidence="1" id="KW-0812">Transmembrane</keyword>
<reference evidence="4" key="1">
    <citation type="journal article" date="2014" name="Front. Microbiol.">
        <title>High frequency of phylogenetically diverse reductive dehalogenase-homologous genes in deep subseafloor sedimentary metagenomes.</title>
        <authorList>
            <person name="Kawai M."/>
            <person name="Futagami T."/>
            <person name="Toyoda A."/>
            <person name="Takaki Y."/>
            <person name="Nishi S."/>
            <person name="Hori S."/>
            <person name="Arai W."/>
            <person name="Tsubouchi T."/>
            <person name="Morono Y."/>
            <person name="Uchiyama I."/>
            <person name="Ito T."/>
            <person name="Fujiyama A."/>
            <person name="Inagaki F."/>
            <person name="Takami H."/>
        </authorList>
    </citation>
    <scope>NUCLEOTIDE SEQUENCE</scope>
    <source>
        <strain evidence="4">Expedition CK06-06</strain>
    </source>
</reference>
<dbReference type="PANTHER" id="PTHR48090:SF3">
    <property type="entry name" value="UNDECAPRENYL-PHOSPHATE 4-DEOXY-4-FORMAMIDO-L-ARABINOSE TRANSFERASE"/>
    <property type="match status" value="1"/>
</dbReference>
<protein>
    <recommendedName>
        <fullName evidence="5">Glycosyltransferase 2-like domain-containing protein</fullName>
    </recommendedName>
</protein>
<dbReference type="InterPro" id="IPR029044">
    <property type="entry name" value="Nucleotide-diphossugar_trans"/>
</dbReference>
<name>X1F2J9_9ZZZZ</name>
<comment type="caution">
    <text evidence="4">The sequence shown here is derived from an EMBL/GenBank/DDBJ whole genome shotgun (WGS) entry which is preliminary data.</text>
</comment>
<proteinExistence type="predicted"/>
<dbReference type="EMBL" id="BART01034149">
    <property type="protein sequence ID" value="GAH15013.1"/>
    <property type="molecule type" value="Genomic_DNA"/>
</dbReference>
<dbReference type="InterPro" id="IPR050256">
    <property type="entry name" value="Glycosyltransferase_2"/>
</dbReference>
<keyword evidence="3" id="KW-0472">Membrane</keyword>
<dbReference type="AlphaFoldDB" id="X1F2J9"/>
<evidence type="ECO:0000256" key="2">
    <source>
        <dbReference type="ARBA" id="ARBA00022989"/>
    </source>
</evidence>
<keyword evidence="2" id="KW-1133">Transmembrane helix</keyword>
<organism evidence="4">
    <name type="scientific">marine sediment metagenome</name>
    <dbReference type="NCBI Taxonomy" id="412755"/>
    <lineage>
        <taxon>unclassified sequences</taxon>
        <taxon>metagenomes</taxon>
        <taxon>ecological metagenomes</taxon>
    </lineage>
</organism>
<accession>X1F2J9</accession>